<protein>
    <recommendedName>
        <fullName evidence="2">SCP domain-containing protein</fullName>
    </recommendedName>
</protein>
<keyword evidence="1" id="KW-0812">Transmembrane</keyword>
<accession>A0A2M6XDV7</accession>
<evidence type="ECO:0000313" key="4">
    <source>
        <dbReference type="Proteomes" id="UP000228996"/>
    </source>
</evidence>
<keyword evidence="1" id="KW-1133">Transmembrane helix</keyword>
<organism evidence="3 4">
    <name type="scientific">Candidatus Shapirobacteria bacterium CG08_land_8_20_14_0_20_39_18</name>
    <dbReference type="NCBI Taxonomy" id="1974883"/>
    <lineage>
        <taxon>Bacteria</taxon>
        <taxon>Candidatus Shapironibacteriota</taxon>
    </lineage>
</organism>
<feature type="transmembrane region" description="Helical" evidence="1">
    <location>
        <begin position="240"/>
        <end position="261"/>
    </location>
</feature>
<dbReference type="AlphaFoldDB" id="A0A2M6XDV7"/>
<comment type="caution">
    <text evidence="3">The sequence shown here is derived from an EMBL/GenBank/DDBJ whole genome shotgun (WGS) entry which is preliminary data.</text>
</comment>
<evidence type="ECO:0000313" key="3">
    <source>
        <dbReference type="EMBL" id="PIU03871.1"/>
    </source>
</evidence>
<dbReference type="PANTHER" id="PTHR31157:SF1">
    <property type="entry name" value="SCP DOMAIN-CONTAINING PROTEIN"/>
    <property type="match status" value="1"/>
</dbReference>
<dbReference type="SUPFAM" id="SSF55797">
    <property type="entry name" value="PR-1-like"/>
    <property type="match status" value="1"/>
</dbReference>
<name>A0A2M6XDV7_9BACT</name>
<dbReference type="Gene3D" id="3.40.33.10">
    <property type="entry name" value="CAP"/>
    <property type="match status" value="1"/>
</dbReference>
<dbReference type="InterPro" id="IPR035940">
    <property type="entry name" value="CAP_sf"/>
</dbReference>
<dbReference type="Pfam" id="PF00188">
    <property type="entry name" value="CAP"/>
    <property type="match status" value="1"/>
</dbReference>
<dbReference type="PANTHER" id="PTHR31157">
    <property type="entry name" value="SCP DOMAIN-CONTAINING PROTEIN"/>
    <property type="match status" value="1"/>
</dbReference>
<proteinExistence type="predicted"/>
<feature type="transmembrane region" description="Helical" evidence="1">
    <location>
        <begin position="27"/>
        <end position="47"/>
    </location>
</feature>
<keyword evidence="1" id="KW-0472">Membrane</keyword>
<sequence>MFNRLAHFLIPQESNNYRAKILHNRSIALFSILFLIFQLFLSSIILLKPKVLGYTSQISPNKVIELTNLERTRAGVPILTENPQLSEAAREKAGDMFAFNYWAHVSPTGKEPWAFFKQVGYSYVYAGENLARDFTTPENTVTAWMASPSHKENLLNPRYKEIGIAVVDGTLLGSDTTLVVQLFGTRQGQSYTEKKPVIPQAAVSQEEKPPEIPLMENKPVLAQSKGSEIPIINPFTLTQIMGFTALTILLVLFIVDGSLIWKKGVIRLTGRSLAHALFLLGIVMIIILSERGVII</sequence>
<feature type="transmembrane region" description="Helical" evidence="1">
    <location>
        <begin position="273"/>
        <end position="294"/>
    </location>
</feature>
<dbReference type="EMBL" id="PEYO01000005">
    <property type="protein sequence ID" value="PIU03871.1"/>
    <property type="molecule type" value="Genomic_DNA"/>
</dbReference>
<dbReference type="Proteomes" id="UP000228996">
    <property type="component" value="Unassembled WGS sequence"/>
</dbReference>
<dbReference type="CDD" id="cd05379">
    <property type="entry name" value="CAP_bacterial"/>
    <property type="match status" value="1"/>
</dbReference>
<gene>
    <name evidence="3" type="ORF">COT44_01140</name>
</gene>
<feature type="domain" description="SCP" evidence="2">
    <location>
        <begin position="65"/>
        <end position="179"/>
    </location>
</feature>
<dbReference type="InterPro" id="IPR014044">
    <property type="entry name" value="CAP_dom"/>
</dbReference>
<evidence type="ECO:0000259" key="2">
    <source>
        <dbReference type="Pfam" id="PF00188"/>
    </source>
</evidence>
<evidence type="ECO:0000256" key="1">
    <source>
        <dbReference type="SAM" id="Phobius"/>
    </source>
</evidence>
<reference evidence="4" key="1">
    <citation type="submission" date="2017-09" db="EMBL/GenBank/DDBJ databases">
        <title>Depth-based differentiation of microbial function through sediment-hosted aquifers and enrichment of novel symbionts in the deep terrestrial subsurface.</title>
        <authorList>
            <person name="Probst A.J."/>
            <person name="Ladd B."/>
            <person name="Jarett J.K."/>
            <person name="Geller-Mcgrath D.E."/>
            <person name="Sieber C.M.K."/>
            <person name="Emerson J.B."/>
            <person name="Anantharaman K."/>
            <person name="Thomas B.C."/>
            <person name="Malmstrom R."/>
            <person name="Stieglmeier M."/>
            <person name="Klingl A."/>
            <person name="Woyke T."/>
            <person name="Ryan C.M."/>
            <person name="Banfield J.F."/>
        </authorList>
    </citation>
    <scope>NUCLEOTIDE SEQUENCE [LARGE SCALE GENOMIC DNA]</scope>
</reference>